<dbReference type="CDD" id="cd04301">
    <property type="entry name" value="NAT_SF"/>
    <property type="match status" value="1"/>
</dbReference>
<dbReference type="SUPFAM" id="SSF55729">
    <property type="entry name" value="Acyl-CoA N-acyltransferases (Nat)"/>
    <property type="match status" value="1"/>
</dbReference>
<dbReference type="EMBL" id="FUXZ01000003">
    <property type="protein sequence ID" value="SKA61538.1"/>
    <property type="molecule type" value="Genomic_DNA"/>
</dbReference>
<dbReference type="GO" id="GO:0016747">
    <property type="term" value="F:acyltransferase activity, transferring groups other than amino-acyl groups"/>
    <property type="evidence" value="ECO:0007669"/>
    <property type="project" value="InterPro"/>
</dbReference>
<protein>
    <submittedName>
        <fullName evidence="4">Acetyltransferase (GNAT) family protein</fullName>
    </submittedName>
</protein>
<dbReference type="PANTHER" id="PTHR43420">
    <property type="entry name" value="ACETYLTRANSFERASE"/>
    <property type="match status" value="1"/>
</dbReference>
<dbReference type="InterPro" id="IPR000182">
    <property type="entry name" value="GNAT_dom"/>
</dbReference>
<dbReference type="Pfam" id="PF00583">
    <property type="entry name" value="Acetyltransf_1"/>
    <property type="match status" value="1"/>
</dbReference>
<dbReference type="Proteomes" id="UP000190814">
    <property type="component" value="Unassembled WGS sequence"/>
</dbReference>
<dbReference type="PROSITE" id="PS51186">
    <property type="entry name" value="GNAT"/>
    <property type="match status" value="1"/>
</dbReference>
<dbReference type="InterPro" id="IPR050680">
    <property type="entry name" value="YpeA/RimI_acetyltransf"/>
</dbReference>
<proteinExistence type="predicted"/>
<gene>
    <name evidence="4" type="ORF">SAMN02745111_00492</name>
</gene>
<dbReference type="OrthoDB" id="9792929at2"/>
<name>A0A1T4V994_9FIRM</name>
<dbReference type="PANTHER" id="PTHR43420:SF44">
    <property type="entry name" value="ACETYLTRANSFERASE YPEA"/>
    <property type="match status" value="1"/>
</dbReference>
<feature type="domain" description="N-acetyltransferase" evidence="3">
    <location>
        <begin position="116"/>
        <end position="247"/>
    </location>
</feature>
<keyword evidence="5" id="KW-1185">Reference proteome</keyword>
<sequence length="247" mass="28525">MNKHEKIKLVEELAANAHVALKLVQFDGWILRFSEGHTGRANSISVIYPSSFDAEQKIPYCEEMYAKQNLPCIFKLTDGNEDLNDILSKRGYEVVTPTDVCFWNISDINMPDGNIIFFDEVEEEWLAAYFKLEGFSEKQMNIYRRMIEKVCVNQKYVAIKDNNEIIAVASLVSEGDQMLMHNVVVDKNHRGKGYGRKVCNALLAKARECGIKTCWLQVVIDNVPAYKLYESIGFKKEYTYWYMKKNS</sequence>
<evidence type="ECO:0000256" key="1">
    <source>
        <dbReference type="ARBA" id="ARBA00022679"/>
    </source>
</evidence>
<evidence type="ECO:0000313" key="5">
    <source>
        <dbReference type="Proteomes" id="UP000190814"/>
    </source>
</evidence>
<evidence type="ECO:0000313" key="4">
    <source>
        <dbReference type="EMBL" id="SKA61538.1"/>
    </source>
</evidence>
<dbReference type="Gene3D" id="3.40.630.30">
    <property type="match status" value="1"/>
</dbReference>
<dbReference type="STRING" id="39495.SAMN02745111_00492"/>
<reference evidence="4 5" key="1">
    <citation type="submission" date="2017-02" db="EMBL/GenBank/DDBJ databases">
        <authorList>
            <person name="Peterson S.W."/>
        </authorList>
    </citation>
    <scope>NUCLEOTIDE SEQUENCE [LARGE SCALE GENOMIC DNA]</scope>
    <source>
        <strain evidence="4 5">ATCC 35992</strain>
    </source>
</reference>
<keyword evidence="1 4" id="KW-0808">Transferase</keyword>
<keyword evidence="2" id="KW-0012">Acyltransferase</keyword>
<organism evidence="4 5">
    <name type="scientific">Eubacterium uniforme</name>
    <dbReference type="NCBI Taxonomy" id="39495"/>
    <lineage>
        <taxon>Bacteria</taxon>
        <taxon>Bacillati</taxon>
        <taxon>Bacillota</taxon>
        <taxon>Clostridia</taxon>
        <taxon>Eubacteriales</taxon>
        <taxon>Eubacteriaceae</taxon>
        <taxon>Eubacterium</taxon>
    </lineage>
</organism>
<dbReference type="InterPro" id="IPR016181">
    <property type="entry name" value="Acyl_CoA_acyltransferase"/>
</dbReference>
<evidence type="ECO:0000259" key="3">
    <source>
        <dbReference type="PROSITE" id="PS51186"/>
    </source>
</evidence>
<evidence type="ECO:0000256" key="2">
    <source>
        <dbReference type="ARBA" id="ARBA00023315"/>
    </source>
</evidence>
<dbReference type="RefSeq" id="WP_078765384.1">
    <property type="nucleotide sequence ID" value="NZ_FUXZ01000003.1"/>
</dbReference>
<dbReference type="AlphaFoldDB" id="A0A1T4V994"/>
<accession>A0A1T4V994</accession>